<dbReference type="Proteomes" id="UP001247542">
    <property type="component" value="Unassembled WGS sequence"/>
</dbReference>
<evidence type="ECO:0000313" key="3">
    <source>
        <dbReference type="Proteomes" id="UP001247542"/>
    </source>
</evidence>
<protein>
    <recommendedName>
        <fullName evidence="4">PH domain-containing protein</fullName>
    </recommendedName>
</protein>
<dbReference type="EMBL" id="JASXSX010000002">
    <property type="protein sequence ID" value="MDT3767829.1"/>
    <property type="molecule type" value="Genomic_DNA"/>
</dbReference>
<feature type="transmembrane region" description="Helical" evidence="1">
    <location>
        <begin position="210"/>
        <end position="230"/>
    </location>
</feature>
<name>A0ABU3IBS6_9ACTO</name>
<reference evidence="2 3" key="1">
    <citation type="submission" date="2023-06" db="EMBL/GenBank/DDBJ databases">
        <title>Draft genome sequence of Gleimia hominis type strain CCUG 57540T.</title>
        <authorList>
            <person name="Salva-Serra F."/>
            <person name="Cardew S."/>
            <person name="Jensie Markopoulos S."/>
            <person name="Ohlen M."/>
            <person name="Inganas E."/>
            <person name="Svensson-Stadler L."/>
            <person name="Moore E.R.B."/>
        </authorList>
    </citation>
    <scope>NUCLEOTIDE SEQUENCE [LARGE SCALE GENOMIC DNA]</scope>
    <source>
        <strain evidence="2 3">CCUG 57540</strain>
    </source>
</reference>
<evidence type="ECO:0008006" key="4">
    <source>
        <dbReference type="Google" id="ProtNLM"/>
    </source>
</evidence>
<organism evidence="2 3">
    <name type="scientific">Gleimia hominis</name>
    <dbReference type="NCBI Taxonomy" id="595468"/>
    <lineage>
        <taxon>Bacteria</taxon>
        <taxon>Bacillati</taxon>
        <taxon>Actinomycetota</taxon>
        <taxon>Actinomycetes</taxon>
        <taxon>Actinomycetales</taxon>
        <taxon>Actinomycetaceae</taxon>
        <taxon>Gleimia</taxon>
    </lineage>
</organism>
<keyword evidence="1" id="KW-0472">Membrane</keyword>
<proteinExistence type="predicted"/>
<feature type="transmembrane region" description="Helical" evidence="1">
    <location>
        <begin position="60"/>
        <end position="79"/>
    </location>
</feature>
<keyword evidence="3" id="KW-1185">Reference proteome</keyword>
<accession>A0ABU3IBS6</accession>
<keyword evidence="1" id="KW-1133">Transmembrane helix</keyword>
<evidence type="ECO:0000313" key="2">
    <source>
        <dbReference type="EMBL" id="MDT3767829.1"/>
    </source>
</evidence>
<comment type="caution">
    <text evidence="2">The sequence shown here is derived from an EMBL/GenBank/DDBJ whole genome shotgun (WGS) entry which is preliminary data.</text>
</comment>
<feature type="transmembrane region" description="Helical" evidence="1">
    <location>
        <begin position="29"/>
        <end position="48"/>
    </location>
</feature>
<sequence length="231" mass="26245">MRRSTRARRDRYALGMFPVIVSRARAPRIGVLVLAAFGLLAGGFFLFSDGFRQGWRSIPVIATVLVVAWLLWWVPLLVVDGKGVWARNVWTRVFVPWDALEGVEVRLGLILVASGQHYRLSACQPPSSLRRIGDRTPLPLPHIDEARPQFTCDLDANQGRELLTTLQYRREHEQLQIRCTQEHEQQRARVEQAGYSQPGSPAPFTVSRRLNYPTLFACLALAALWASLWFI</sequence>
<evidence type="ECO:0000256" key="1">
    <source>
        <dbReference type="SAM" id="Phobius"/>
    </source>
</evidence>
<keyword evidence="1" id="KW-0812">Transmembrane</keyword>
<gene>
    <name evidence="2" type="ORF">QS713_07120</name>
</gene>